<protein>
    <submittedName>
        <fullName evidence="1">Uncharacterized protein</fullName>
    </submittedName>
</protein>
<organism evidence="1 2">
    <name type="scientific">Candidatus Portnoybacteria bacterium CG10_big_fil_rev_8_21_14_0_10_36_7</name>
    <dbReference type="NCBI Taxonomy" id="1974812"/>
    <lineage>
        <taxon>Bacteria</taxon>
        <taxon>Candidatus Portnoyibacteriota</taxon>
    </lineage>
</organism>
<sequence length="143" mass="16055">MTAEAHLGYPSHFLNTSKPDIVRESLEKGKRNKRRAIDILSQMAEEGLIAGIKTSTLKQKKKGIDAWVYTDHDGVEMKIPFQFKSSLAYALEYRNKRKDPNAVAFLIVNDSVSDYHIRAEVARSVVIWKKLDAGVAEVVNAPV</sequence>
<gene>
    <name evidence="1" type="ORF">COU81_01800</name>
</gene>
<reference evidence="2" key="1">
    <citation type="submission" date="2017-09" db="EMBL/GenBank/DDBJ databases">
        <title>Depth-based differentiation of microbial function through sediment-hosted aquifers and enrichment of novel symbionts in the deep terrestrial subsurface.</title>
        <authorList>
            <person name="Probst A.J."/>
            <person name="Ladd B."/>
            <person name="Jarett J.K."/>
            <person name="Geller-Mcgrath D.E."/>
            <person name="Sieber C.M.K."/>
            <person name="Emerson J.B."/>
            <person name="Anantharaman K."/>
            <person name="Thomas B.C."/>
            <person name="Malmstrom R."/>
            <person name="Stieglmeier M."/>
            <person name="Klingl A."/>
            <person name="Woyke T."/>
            <person name="Ryan C.M."/>
            <person name="Banfield J.F."/>
        </authorList>
    </citation>
    <scope>NUCLEOTIDE SEQUENCE [LARGE SCALE GENOMIC DNA]</scope>
</reference>
<dbReference type="AlphaFoldDB" id="A0A2M8KEB0"/>
<accession>A0A2M8KEB0</accession>
<comment type="caution">
    <text evidence="1">The sequence shown here is derived from an EMBL/GenBank/DDBJ whole genome shotgun (WGS) entry which is preliminary data.</text>
</comment>
<evidence type="ECO:0000313" key="2">
    <source>
        <dbReference type="Proteomes" id="UP000231450"/>
    </source>
</evidence>
<name>A0A2M8KEB0_9BACT</name>
<dbReference type="EMBL" id="PFDW01000041">
    <property type="protein sequence ID" value="PJE58246.1"/>
    <property type="molecule type" value="Genomic_DNA"/>
</dbReference>
<dbReference type="Proteomes" id="UP000231450">
    <property type="component" value="Unassembled WGS sequence"/>
</dbReference>
<proteinExistence type="predicted"/>
<evidence type="ECO:0000313" key="1">
    <source>
        <dbReference type="EMBL" id="PJE58246.1"/>
    </source>
</evidence>